<sequence length="355" mass="38999">MVGRSRVLAKHRVSVSGRVRAVVQKLPVSEYGLDIEYYGEVGIGTPPQMFKLDLDTGSGDVWLPSRACAVCQSHRTFDVQRSQTFRNDGRHWRVSYGDGSYASGNTIIDTVTIGDLNVTNQVIGLANQESSVYQKDIVDGLLGLGYSGISSVPGTKSFVDNLFDQNLLQQPLFSVYLKKNGDSQYAGEYLFGAIDDTKYTGDIEWVPVTRQRFWEIRVSGGHFQSTDGSTTSMDIGGDAIIDTGTTLLVMSLPQARSLHRVIPDAHYDPLLGWVLPCNTASRISGSIEFNIGSKSFGIPVSDFVREPVKDLDDWCFSAVTSGEVPMMILGDIFIKNNYVIFDRGNNMVGIAPVRL</sequence>
<dbReference type="EMBL" id="JANBPU010000069">
    <property type="protein sequence ID" value="KAJ1917518.1"/>
    <property type="molecule type" value="Genomic_DNA"/>
</dbReference>
<dbReference type="OrthoDB" id="2747330at2759"/>
<evidence type="ECO:0000256" key="6">
    <source>
        <dbReference type="ARBA" id="ARBA00022750"/>
    </source>
</evidence>
<keyword evidence="8" id="KW-0865">Zymogen</keyword>
<evidence type="ECO:0000256" key="3">
    <source>
        <dbReference type="ARBA" id="ARBA00013205"/>
    </source>
</evidence>
<evidence type="ECO:0000256" key="7">
    <source>
        <dbReference type="ARBA" id="ARBA00022801"/>
    </source>
</evidence>
<dbReference type="PROSITE" id="PS00141">
    <property type="entry name" value="ASP_PROTEASE"/>
    <property type="match status" value="1"/>
</dbReference>
<comment type="caution">
    <text evidence="14">The sequence shown here is derived from an EMBL/GenBank/DDBJ whole genome shotgun (WGS) entry which is preliminary data.</text>
</comment>
<comment type="similarity">
    <text evidence="2 12">Belongs to the peptidase A1 family.</text>
</comment>
<dbReference type="Pfam" id="PF00026">
    <property type="entry name" value="Asp"/>
    <property type="match status" value="1"/>
</dbReference>
<keyword evidence="5" id="KW-0732">Signal</keyword>
<protein>
    <recommendedName>
        <fullName evidence="3">rhizopuspepsin</fullName>
        <ecNumber evidence="3">3.4.23.21</ecNumber>
    </recommendedName>
</protein>
<evidence type="ECO:0000313" key="15">
    <source>
        <dbReference type="Proteomes" id="UP001150538"/>
    </source>
</evidence>
<feature type="active site" evidence="10">
    <location>
        <position position="242"/>
    </location>
</feature>
<evidence type="ECO:0000256" key="5">
    <source>
        <dbReference type="ARBA" id="ARBA00022729"/>
    </source>
</evidence>
<dbReference type="EC" id="3.4.23.21" evidence="3"/>
<keyword evidence="4 12" id="KW-0645">Protease</keyword>
<feature type="active site" evidence="10">
    <location>
        <position position="55"/>
    </location>
</feature>
<evidence type="ECO:0000256" key="10">
    <source>
        <dbReference type="PIRSR" id="PIRSR601461-1"/>
    </source>
</evidence>
<gene>
    <name evidence="14" type="ORF">H4219_003151</name>
</gene>
<dbReference type="PROSITE" id="PS51767">
    <property type="entry name" value="PEPTIDASE_A1"/>
    <property type="match status" value="1"/>
</dbReference>
<keyword evidence="15" id="KW-1185">Reference proteome</keyword>
<name>A0A9W7ZVK3_9FUNG</name>
<evidence type="ECO:0000256" key="2">
    <source>
        <dbReference type="ARBA" id="ARBA00007447"/>
    </source>
</evidence>
<keyword evidence="6 12" id="KW-0064">Aspartyl protease</keyword>
<dbReference type="GO" id="GO:0004190">
    <property type="term" value="F:aspartic-type endopeptidase activity"/>
    <property type="evidence" value="ECO:0007669"/>
    <property type="project" value="UniProtKB-KW"/>
</dbReference>
<feature type="disulfide bond" evidence="11">
    <location>
        <begin position="277"/>
        <end position="315"/>
    </location>
</feature>
<dbReference type="InterPro" id="IPR001461">
    <property type="entry name" value="Aspartic_peptidase_A1"/>
</dbReference>
<evidence type="ECO:0000256" key="11">
    <source>
        <dbReference type="PIRSR" id="PIRSR601461-2"/>
    </source>
</evidence>
<keyword evidence="9 11" id="KW-1015">Disulfide bond</keyword>
<dbReference type="Gene3D" id="2.40.70.10">
    <property type="entry name" value="Acid Proteases"/>
    <property type="match status" value="2"/>
</dbReference>
<dbReference type="AlphaFoldDB" id="A0A9W7ZVK3"/>
<dbReference type="InterPro" id="IPR034164">
    <property type="entry name" value="Pepsin-like_dom"/>
</dbReference>
<dbReference type="PANTHER" id="PTHR47966:SF1">
    <property type="entry name" value="ASPARTYL PROTEINASE"/>
    <property type="match status" value="1"/>
</dbReference>
<keyword evidence="7 12" id="KW-0378">Hydrolase</keyword>
<evidence type="ECO:0000256" key="8">
    <source>
        <dbReference type="ARBA" id="ARBA00023145"/>
    </source>
</evidence>
<dbReference type="PRINTS" id="PR00792">
    <property type="entry name" value="PEPSIN"/>
</dbReference>
<proteinExistence type="inferred from homology"/>
<comment type="catalytic activity">
    <reaction evidence="1">
        <text>Hydrolysis of proteins with broad specificity similar to that of pepsin A, preferring hydrophobic residues at P1 and P1'. Clots milk and activates trypsinogen. Does not cleave 4-Gln-|-His-5, but does cleave 10-His-|-Leu-11 and 12-Val-|-Glu-13 in B chain of insulin.</text>
        <dbReference type="EC" id="3.4.23.21"/>
    </reaction>
</comment>
<evidence type="ECO:0000259" key="13">
    <source>
        <dbReference type="PROSITE" id="PS51767"/>
    </source>
</evidence>
<dbReference type="InterPro" id="IPR033121">
    <property type="entry name" value="PEPTIDASE_A1"/>
</dbReference>
<feature type="domain" description="Peptidase A1" evidence="13">
    <location>
        <begin position="37"/>
        <end position="351"/>
    </location>
</feature>
<evidence type="ECO:0000256" key="9">
    <source>
        <dbReference type="ARBA" id="ARBA00023157"/>
    </source>
</evidence>
<evidence type="ECO:0000256" key="12">
    <source>
        <dbReference type="RuleBase" id="RU000454"/>
    </source>
</evidence>
<dbReference type="SUPFAM" id="SSF50630">
    <property type="entry name" value="Acid proteases"/>
    <property type="match status" value="1"/>
</dbReference>
<evidence type="ECO:0000256" key="1">
    <source>
        <dbReference type="ARBA" id="ARBA00001130"/>
    </source>
</evidence>
<dbReference type="InterPro" id="IPR021109">
    <property type="entry name" value="Peptidase_aspartic_dom_sf"/>
</dbReference>
<accession>A0A9W7ZVK3</accession>
<evidence type="ECO:0000313" key="14">
    <source>
        <dbReference type="EMBL" id="KAJ1917518.1"/>
    </source>
</evidence>
<evidence type="ECO:0000256" key="4">
    <source>
        <dbReference type="ARBA" id="ARBA00022670"/>
    </source>
</evidence>
<dbReference type="CDD" id="cd05471">
    <property type="entry name" value="pepsin_like"/>
    <property type="match status" value="1"/>
</dbReference>
<dbReference type="Proteomes" id="UP001150538">
    <property type="component" value="Unassembled WGS sequence"/>
</dbReference>
<dbReference type="FunFam" id="2.40.70.10:FF:000115">
    <property type="entry name" value="Lysosomal aspartic protease"/>
    <property type="match status" value="1"/>
</dbReference>
<dbReference type="PANTHER" id="PTHR47966">
    <property type="entry name" value="BETA-SITE APP-CLEAVING ENZYME, ISOFORM A-RELATED"/>
    <property type="match status" value="1"/>
</dbReference>
<organism evidence="14 15">
    <name type="scientific">Mycoemilia scoparia</name>
    <dbReference type="NCBI Taxonomy" id="417184"/>
    <lineage>
        <taxon>Eukaryota</taxon>
        <taxon>Fungi</taxon>
        <taxon>Fungi incertae sedis</taxon>
        <taxon>Zoopagomycota</taxon>
        <taxon>Kickxellomycotina</taxon>
        <taxon>Kickxellomycetes</taxon>
        <taxon>Kickxellales</taxon>
        <taxon>Kickxellaceae</taxon>
        <taxon>Mycoemilia</taxon>
    </lineage>
</organism>
<dbReference type="GO" id="GO:0006508">
    <property type="term" value="P:proteolysis"/>
    <property type="evidence" value="ECO:0007669"/>
    <property type="project" value="UniProtKB-KW"/>
</dbReference>
<reference evidence="14" key="1">
    <citation type="submission" date="2022-07" db="EMBL/GenBank/DDBJ databases">
        <title>Phylogenomic reconstructions and comparative analyses of Kickxellomycotina fungi.</title>
        <authorList>
            <person name="Reynolds N.K."/>
            <person name="Stajich J.E."/>
            <person name="Barry K."/>
            <person name="Grigoriev I.V."/>
            <person name="Crous P."/>
            <person name="Smith M.E."/>
        </authorList>
    </citation>
    <scope>NUCLEOTIDE SEQUENCE</scope>
    <source>
        <strain evidence="14">NBRC 100468</strain>
    </source>
</reference>
<dbReference type="InterPro" id="IPR001969">
    <property type="entry name" value="Aspartic_peptidase_AS"/>
</dbReference>